<evidence type="ECO:0000313" key="1">
    <source>
        <dbReference type="EMBL" id="GFY47136.1"/>
    </source>
</evidence>
<comment type="caution">
    <text evidence="1">The sequence shown here is derived from an EMBL/GenBank/DDBJ whole genome shotgun (WGS) entry which is preliminary data.</text>
</comment>
<proteinExistence type="predicted"/>
<dbReference type="EMBL" id="BMAV01005776">
    <property type="protein sequence ID" value="GFY47136.1"/>
    <property type="molecule type" value="Genomic_DNA"/>
</dbReference>
<name>A0A8X6X6L1_9ARAC</name>
<dbReference type="Proteomes" id="UP000886998">
    <property type="component" value="Unassembled WGS sequence"/>
</dbReference>
<dbReference type="AlphaFoldDB" id="A0A8X6X6L1"/>
<organism evidence="1 2">
    <name type="scientific">Trichonephila inaurata madagascariensis</name>
    <dbReference type="NCBI Taxonomy" id="2747483"/>
    <lineage>
        <taxon>Eukaryota</taxon>
        <taxon>Metazoa</taxon>
        <taxon>Ecdysozoa</taxon>
        <taxon>Arthropoda</taxon>
        <taxon>Chelicerata</taxon>
        <taxon>Arachnida</taxon>
        <taxon>Araneae</taxon>
        <taxon>Araneomorphae</taxon>
        <taxon>Entelegynae</taxon>
        <taxon>Araneoidea</taxon>
        <taxon>Nephilidae</taxon>
        <taxon>Trichonephila</taxon>
        <taxon>Trichonephila inaurata</taxon>
    </lineage>
</organism>
<gene>
    <name evidence="1" type="ORF">TNIN_17001</name>
</gene>
<accession>A0A8X6X6L1</accession>
<evidence type="ECO:0000313" key="2">
    <source>
        <dbReference type="Proteomes" id="UP000886998"/>
    </source>
</evidence>
<feature type="non-terminal residue" evidence="1">
    <location>
        <position position="43"/>
    </location>
</feature>
<keyword evidence="2" id="KW-1185">Reference proteome</keyword>
<protein>
    <submittedName>
        <fullName evidence="1">Uncharacterized protein</fullName>
    </submittedName>
</protein>
<sequence>MSGNLSICMFAVHYKIPNVSPLATPFARLAASSKLLMGKNIKR</sequence>
<reference evidence="1" key="1">
    <citation type="submission" date="2020-08" db="EMBL/GenBank/DDBJ databases">
        <title>Multicomponent nature underlies the extraordinary mechanical properties of spider dragline silk.</title>
        <authorList>
            <person name="Kono N."/>
            <person name="Nakamura H."/>
            <person name="Mori M."/>
            <person name="Yoshida Y."/>
            <person name="Ohtoshi R."/>
            <person name="Malay A.D."/>
            <person name="Moran D.A.P."/>
            <person name="Tomita M."/>
            <person name="Numata K."/>
            <person name="Arakawa K."/>
        </authorList>
    </citation>
    <scope>NUCLEOTIDE SEQUENCE</scope>
</reference>